<dbReference type="CDD" id="cd00170">
    <property type="entry name" value="SEC14"/>
    <property type="match status" value="1"/>
</dbReference>
<gene>
    <name evidence="2" type="ORF">AFUS01_LOCUS11186</name>
</gene>
<dbReference type="Proteomes" id="UP000708208">
    <property type="component" value="Unassembled WGS sequence"/>
</dbReference>
<accession>A0A8J2JLR7</accession>
<proteinExistence type="predicted"/>
<feature type="domain" description="CRAL-TRIO" evidence="1">
    <location>
        <begin position="72"/>
        <end position="248"/>
    </location>
</feature>
<keyword evidence="3" id="KW-1185">Reference proteome</keyword>
<dbReference type="InterPro" id="IPR001251">
    <property type="entry name" value="CRAL-TRIO_dom"/>
</dbReference>
<dbReference type="PROSITE" id="PS50191">
    <property type="entry name" value="CRAL_TRIO"/>
    <property type="match status" value="1"/>
</dbReference>
<comment type="caution">
    <text evidence="2">The sequence shown here is derived from an EMBL/GenBank/DDBJ whole genome shotgun (WGS) entry which is preliminary data.</text>
</comment>
<protein>
    <recommendedName>
        <fullName evidence="1">CRAL-TRIO domain-containing protein</fullName>
    </recommendedName>
</protein>
<reference evidence="2" key="1">
    <citation type="submission" date="2021-06" db="EMBL/GenBank/DDBJ databases">
        <authorList>
            <person name="Hodson N. C."/>
            <person name="Mongue J. A."/>
            <person name="Jaron S. K."/>
        </authorList>
    </citation>
    <scope>NUCLEOTIDE SEQUENCE</scope>
</reference>
<evidence type="ECO:0000313" key="3">
    <source>
        <dbReference type="Proteomes" id="UP000708208"/>
    </source>
</evidence>
<dbReference type="EMBL" id="CAJVCH010085262">
    <property type="protein sequence ID" value="CAG7722008.1"/>
    <property type="molecule type" value="Genomic_DNA"/>
</dbReference>
<name>A0A8J2JLR7_9HEXA</name>
<dbReference type="SMART" id="SM00516">
    <property type="entry name" value="SEC14"/>
    <property type="match status" value="1"/>
</dbReference>
<dbReference type="OrthoDB" id="1434354at2759"/>
<dbReference type="PANTHER" id="PTHR23324">
    <property type="entry name" value="SEC14 RELATED PROTEIN"/>
    <property type="match status" value="1"/>
</dbReference>
<evidence type="ECO:0000313" key="2">
    <source>
        <dbReference type="EMBL" id="CAG7722008.1"/>
    </source>
</evidence>
<sequence>MASPSPYELKLLGEFRLRVKDFNLNEFLNSDMELLRWIRARENKLDQAELMLRKHMKWRNEVNFDQLLLWDVPKQCQELLPEIILGFDNDNCPVILSPNGKWDIRKVLQEVGPETALLARWRNVKTIQEAMKNKLTSEGVPVTQYNVIADLEGLSMAQGTFAALRMFSESVQMFEANFPEYSKLLIVINAPWFFPMFYKCIKPFVAEKTAGKIHIYGKNRKEWMEFLVSIFPVHVIPKVYGGSNGIEIPLLQQ</sequence>
<organism evidence="2 3">
    <name type="scientific">Allacma fusca</name>
    <dbReference type="NCBI Taxonomy" id="39272"/>
    <lineage>
        <taxon>Eukaryota</taxon>
        <taxon>Metazoa</taxon>
        <taxon>Ecdysozoa</taxon>
        <taxon>Arthropoda</taxon>
        <taxon>Hexapoda</taxon>
        <taxon>Collembola</taxon>
        <taxon>Symphypleona</taxon>
        <taxon>Sminthuridae</taxon>
        <taxon>Allacma</taxon>
    </lineage>
</organism>
<dbReference type="AlphaFoldDB" id="A0A8J2JLR7"/>
<dbReference type="GO" id="GO:0005737">
    <property type="term" value="C:cytoplasm"/>
    <property type="evidence" value="ECO:0007669"/>
    <property type="project" value="TreeGrafter"/>
</dbReference>
<dbReference type="Pfam" id="PF00650">
    <property type="entry name" value="CRAL_TRIO"/>
    <property type="match status" value="1"/>
</dbReference>
<feature type="non-terminal residue" evidence="2">
    <location>
        <position position="1"/>
    </location>
</feature>
<dbReference type="PANTHER" id="PTHR23324:SF87">
    <property type="entry name" value="CRAL-TRIO DOMAIN-CONTAINING PROTEIN C34C12.6"/>
    <property type="match status" value="1"/>
</dbReference>
<dbReference type="InterPro" id="IPR051064">
    <property type="entry name" value="SEC14/CRAL-TRIO_domain"/>
</dbReference>
<evidence type="ECO:0000259" key="1">
    <source>
        <dbReference type="PROSITE" id="PS50191"/>
    </source>
</evidence>